<protein>
    <submittedName>
        <fullName evidence="6">Histidine kinase</fullName>
    </submittedName>
</protein>
<dbReference type="OrthoDB" id="9806130at2"/>
<dbReference type="GO" id="GO:0005737">
    <property type="term" value="C:cytoplasm"/>
    <property type="evidence" value="ECO:0007669"/>
    <property type="project" value="UniProtKB-ARBA"/>
</dbReference>
<dbReference type="Gene3D" id="3.40.50.300">
    <property type="entry name" value="P-loop containing nucleotide triphosphate hydrolases"/>
    <property type="match status" value="1"/>
</dbReference>
<sequence>MNPYFRKKRPEEILEEIHRSTLGRLKLYVGAAPGVGKTFKMLQDAAQWRQDGRDVVIGLIETHGRKETADVIGGLEQVPLKQVQYKGKVFHELDVARIKERKPEIVLIDELAHSNVPGARRVKRYQDVEEILQAGIDVWSAMNIQHLESVNDIVQRITGITVRERVPDTFIQQAAEIQLIDITPETLRKRMREGRIYPPQKIEQSLSHFFTSSNLSALRELSLRELADDVDGRMKGGSAPTGVHERILVCVHYGPTAEKLIRRGWRMADRLKAELVILTVVEASTLSPQQKKKIEEWHTLAKQFGAIMIVEDGGKRHAATVIVDVAFRHNITQILLGQSARSRWEEIRKGSIINRIMRESSNMDIHIVADGR</sequence>
<dbReference type="InterPro" id="IPR027417">
    <property type="entry name" value="P-loop_NTPase"/>
</dbReference>
<proteinExistence type="predicted"/>
<name>A0A0M0G2V7_9BACI</name>
<dbReference type="Pfam" id="PF02702">
    <property type="entry name" value="KdpD"/>
    <property type="match status" value="1"/>
</dbReference>
<dbReference type="InterPro" id="IPR006016">
    <property type="entry name" value="UspA"/>
</dbReference>
<dbReference type="EMBL" id="LGUE01000005">
    <property type="protein sequence ID" value="KON83806.1"/>
    <property type="molecule type" value="Genomic_DNA"/>
</dbReference>
<dbReference type="RefSeq" id="WP_053429210.1">
    <property type="nucleotide sequence ID" value="NZ_JAUKEI010000010.1"/>
</dbReference>
<dbReference type="GO" id="GO:0000155">
    <property type="term" value="F:phosphorelay sensor kinase activity"/>
    <property type="evidence" value="ECO:0007669"/>
    <property type="project" value="InterPro"/>
</dbReference>
<dbReference type="InterPro" id="IPR014729">
    <property type="entry name" value="Rossmann-like_a/b/a_fold"/>
</dbReference>
<dbReference type="PATRIC" id="fig|189381.12.peg.4342"/>
<evidence type="ECO:0000256" key="3">
    <source>
        <dbReference type="ARBA" id="ARBA00023012"/>
    </source>
</evidence>
<dbReference type="AlphaFoldDB" id="A0A0M0G2V7"/>
<dbReference type="Proteomes" id="UP000037405">
    <property type="component" value="Unassembled WGS sequence"/>
</dbReference>
<dbReference type="Gene3D" id="3.40.50.620">
    <property type="entry name" value="HUPs"/>
    <property type="match status" value="1"/>
</dbReference>
<evidence type="ECO:0000259" key="4">
    <source>
        <dbReference type="Pfam" id="PF00582"/>
    </source>
</evidence>
<accession>A0A0M0G2V7</accession>
<keyword evidence="2 6" id="KW-0418">Kinase</keyword>
<comment type="caution">
    <text evidence="6">The sequence shown here is derived from an EMBL/GenBank/DDBJ whole genome shotgun (WGS) entry which is preliminary data.</text>
</comment>
<evidence type="ECO:0000256" key="1">
    <source>
        <dbReference type="ARBA" id="ARBA00022679"/>
    </source>
</evidence>
<dbReference type="SUPFAM" id="SSF52402">
    <property type="entry name" value="Adenine nucleotide alpha hydrolases-like"/>
    <property type="match status" value="1"/>
</dbReference>
<dbReference type="InterPro" id="IPR003852">
    <property type="entry name" value="Sig_transdc_His_kinase_KdpD_N"/>
</dbReference>
<dbReference type="CDD" id="cd01987">
    <property type="entry name" value="USP_KdpD-like"/>
    <property type="match status" value="1"/>
</dbReference>
<feature type="domain" description="UspA" evidence="4">
    <location>
        <begin position="245"/>
        <end position="361"/>
    </location>
</feature>
<reference evidence="7" key="1">
    <citation type="submission" date="2015-07" db="EMBL/GenBank/DDBJ databases">
        <title>Fjat-14235 jcm11544.</title>
        <authorList>
            <person name="Liu B."/>
            <person name="Wang J."/>
            <person name="Zhu Y."/>
            <person name="Liu G."/>
            <person name="Chen Q."/>
            <person name="Chen Z."/>
            <person name="Lan J."/>
            <person name="Che J."/>
            <person name="Ge C."/>
            <person name="Shi H."/>
            <person name="Pan Z."/>
            <person name="Liu X."/>
        </authorList>
    </citation>
    <scope>NUCLEOTIDE SEQUENCE [LARGE SCALE GENOMIC DNA]</scope>
    <source>
        <strain evidence="7">JCM 11544</strain>
    </source>
</reference>
<keyword evidence="1" id="KW-0808">Transferase</keyword>
<dbReference type="STRING" id="189381.GCA_900166615_02206"/>
<dbReference type="PANTHER" id="PTHR45569">
    <property type="entry name" value="SENSOR PROTEIN KDPD"/>
    <property type="match status" value="1"/>
</dbReference>
<dbReference type="Pfam" id="PF00582">
    <property type="entry name" value="Usp"/>
    <property type="match status" value="1"/>
</dbReference>
<feature type="domain" description="Signal transduction histidine kinase osmosensitive K+ channel sensor N-terminal" evidence="5">
    <location>
        <begin position="23"/>
        <end position="230"/>
    </location>
</feature>
<dbReference type="PANTHER" id="PTHR45569:SF1">
    <property type="entry name" value="SENSOR PROTEIN KDPD"/>
    <property type="match status" value="1"/>
</dbReference>
<evidence type="ECO:0000313" key="7">
    <source>
        <dbReference type="Proteomes" id="UP000037405"/>
    </source>
</evidence>
<gene>
    <name evidence="6" type="ORF">AF331_16740</name>
</gene>
<evidence type="ECO:0000256" key="2">
    <source>
        <dbReference type="ARBA" id="ARBA00022777"/>
    </source>
</evidence>
<dbReference type="InterPro" id="IPR052023">
    <property type="entry name" value="Histidine_kinase_KdpD"/>
</dbReference>
<dbReference type="SUPFAM" id="SSF52540">
    <property type="entry name" value="P-loop containing nucleoside triphosphate hydrolases"/>
    <property type="match status" value="1"/>
</dbReference>
<evidence type="ECO:0000313" key="6">
    <source>
        <dbReference type="EMBL" id="KON83806.1"/>
    </source>
</evidence>
<dbReference type="FunFam" id="3.40.50.300:FF:000483">
    <property type="entry name" value="Sensor histidine kinase KdpD"/>
    <property type="match status" value="1"/>
</dbReference>
<dbReference type="GO" id="GO:0005886">
    <property type="term" value="C:plasma membrane"/>
    <property type="evidence" value="ECO:0007669"/>
    <property type="project" value="TreeGrafter"/>
</dbReference>
<organism evidence="6 7">
    <name type="scientific">Rossellomorea marisflavi</name>
    <dbReference type="NCBI Taxonomy" id="189381"/>
    <lineage>
        <taxon>Bacteria</taxon>
        <taxon>Bacillati</taxon>
        <taxon>Bacillota</taxon>
        <taxon>Bacilli</taxon>
        <taxon>Bacillales</taxon>
        <taxon>Bacillaceae</taxon>
        <taxon>Rossellomorea</taxon>
    </lineage>
</organism>
<evidence type="ECO:0000259" key="5">
    <source>
        <dbReference type="Pfam" id="PF02702"/>
    </source>
</evidence>
<keyword evidence="3" id="KW-0902">Two-component regulatory system</keyword>
<dbReference type="NCBIfam" id="NF038185">
    <property type="entry name" value="KdpD_non_kinase"/>
    <property type="match status" value="1"/>
</dbReference>
<keyword evidence="7" id="KW-1185">Reference proteome</keyword>